<feature type="domain" description="Beta-lactamase class A catalytic" evidence="1">
    <location>
        <begin position="37"/>
        <end position="288"/>
    </location>
</feature>
<proteinExistence type="predicted"/>
<protein>
    <recommendedName>
        <fullName evidence="1">Beta-lactamase class A catalytic domain-containing protein</fullName>
    </recommendedName>
</protein>
<evidence type="ECO:0000313" key="2">
    <source>
        <dbReference type="EMBL" id="OHB11811.1"/>
    </source>
</evidence>
<organism evidence="2 3">
    <name type="scientific">Candidatus Zambryskibacteria bacterium RIFCSPLOWO2_12_39_8</name>
    <dbReference type="NCBI Taxonomy" id="1802774"/>
    <lineage>
        <taxon>Bacteria</taxon>
        <taxon>Candidatus Zambryskiibacteriota</taxon>
    </lineage>
</organism>
<dbReference type="InterPro" id="IPR012338">
    <property type="entry name" value="Beta-lactam/transpept-like"/>
</dbReference>
<evidence type="ECO:0000313" key="3">
    <source>
        <dbReference type="Proteomes" id="UP000177154"/>
    </source>
</evidence>
<dbReference type="GO" id="GO:0046677">
    <property type="term" value="P:response to antibiotic"/>
    <property type="evidence" value="ECO:0007669"/>
    <property type="project" value="InterPro"/>
</dbReference>
<evidence type="ECO:0000259" key="1">
    <source>
        <dbReference type="Pfam" id="PF13354"/>
    </source>
</evidence>
<dbReference type="EMBL" id="MHWR01000051">
    <property type="protein sequence ID" value="OHB11811.1"/>
    <property type="molecule type" value="Genomic_DNA"/>
</dbReference>
<name>A0A1G2UQY4_9BACT</name>
<gene>
    <name evidence="2" type="ORF">A2Y49_03505</name>
</gene>
<sequence length="318" mass="36903">MNVKLNIIKRMKENLQLNEEIVKIIQKLKLEPVRMSFAVINLHTPEPEIAGYHMDEFIYPASIYKVFVGAEILRKVYEKILNLSDIVEIKSPNDVDRDICLFPKTTSKDHRPPLKAGDKMTIDYLLDLVFSRSDNTASNTLIDIAGREDINSHIILPNGWKGSEVTRKFLDRLKEEKEYRVSRITVSNARYLAEFFYKIEKGELVSKWVSEKLKAYMQNWNREGRSGLNLPEFVNYYRKGGWLEINGYKYNFLSAIKNVTKKGYAVNKWSNDAGVVTGQNSHYALALLSLTKSAWPWTEFPLKSFAKEIHILMEKLDR</sequence>
<dbReference type="PANTHER" id="PTHR35333:SF3">
    <property type="entry name" value="BETA-LACTAMASE-TYPE TRANSPEPTIDASE FOLD CONTAINING PROTEIN"/>
    <property type="match status" value="1"/>
</dbReference>
<dbReference type="GO" id="GO:0008800">
    <property type="term" value="F:beta-lactamase activity"/>
    <property type="evidence" value="ECO:0007669"/>
    <property type="project" value="InterPro"/>
</dbReference>
<dbReference type="GO" id="GO:0030655">
    <property type="term" value="P:beta-lactam antibiotic catabolic process"/>
    <property type="evidence" value="ECO:0007669"/>
    <property type="project" value="InterPro"/>
</dbReference>
<comment type="caution">
    <text evidence="2">The sequence shown here is derived from an EMBL/GenBank/DDBJ whole genome shotgun (WGS) entry which is preliminary data.</text>
</comment>
<dbReference type="PANTHER" id="PTHR35333">
    <property type="entry name" value="BETA-LACTAMASE"/>
    <property type="match status" value="1"/>
</dbReference>
<dbReference type="Proteomes" id="UP000177154">
    <property type="component" value="Unassembled WGS sequence"/>
</dbReference>
<dbReference type="InterPro" id="IPR045155">
    <property type="entry name" value="Beta-lactam_cat"/>
</dbReference>
<dbReference type="SUPFAM" id="SSF56601">
    <property type="entry name" value="beta-lactamase/transpeptidase-like"/>
    <property type="match status" value="1"/>
</dbReference>
<dbReference type="AlphaFoldDB" id="A0A1G2UQY4"/>
<dbReference type="Gene3D" id="3.40.710.10">
    <property type="entry name" value="DD-peptidase/beta-lactamase superfamily"/>
    <property type="match status" value="1"/>
</dbReference>
<accession>A0A1G2UQY4</accession>
<reference evidence="2 3" key="1">
    <citation type="journal article" date="2016" name="Nat. Commun.">
        <title>Thousands of microbial genomes shed light on interconnected biogeochemical processes in an aquifer system.</title>
        <authorList>
            <person name="Anantharaman K."/>
            <person name="Brown C.T."/>
            <person name="Hug L.A."/>
            <person name="Sharon I."/>
            <person name="Castelle C.J."/>
            <person name="Probst A.J."/>
            <person name="Thomas B.C."/>
            <person name="Singh A."/>
            <person name="Wilkins M.J."/>
            <person name="Karaoz U."/>
            <person name="Brodie E.L."/>
            <person name="Williams K.H."/>
            <person name="Hubbard S.S."/>
            <person name="Banfield J.F."/>
        </authorList>
    </citation>
    <scope>NUCLEOTIDE SEQUENCE [LARGE SCALE GENOMIC DNA]</scope>
</reference>
<dbReference type="InterPro" id="IPR000871">
    <property type="entry name" value="Beta-lactam_class-A"/>
</dbReference>
<dbReference type="Pfam" id="PF13354">
    <property type="entry name" value="Beta-lactamase2"/>
    <property type="match status" value="1"/>
</dbReference>